<dbReference type="PROSITE" id="PS51387">
    <property type="entry name" value="FAD_PCMH"/>
    <property type="match status" value="1"/>
</dbReference>
<dbReference type="Gene3D" id="3.30.465.10">
    <property type="match status" value="1"/>
</dbReference>
<dbReference type="InterPro" id="IPR006094">
    <property type="entry name" value="Oxid_FAD_bind_N"/>
</dbReference>
<dbReference type="GO" id="GO:0071949">
    <property type="term" value="F:FAD binding"/>
    <property type="evidence" value="ECO:0007669"/>
    <property type="project" value="InterPro"/>
</dbReference>
<dbReference type="EMBL" id="KZ825811">
    <property type="protein sequence ID" value="PYH98414.1"/>
    <property type="molecule type" value="Genomic_DNA"/>
</dbReference>
<dbReference type="Pfam" id="PF08031">
    <property type="entry name" value="BBE"/>
    <property type="match status" value="1"/>
</dbReference>
<sequence length="494" mass="54199">MHLPSILSWLLSWLWMAQEAVDLRALYGPGLSPGARIALSSDANYTHVATQRWTVHGAPQYLGAILPATEHDIQHIIHVSRAHDIDFLVVGAGHGATVTYEQLRHGIAIDLQHFKHVQLDADASRLTVGGGTVFSDLIEPLQAARQEMVTPSAPCVGVVGMTLGGGIGSLQGLHGLLLDSLDSVRLVTADGDLIEVSATQHPDLFWGLRGAGSNFGVVTAATYRTHEATHKGFVTNTDFIFPASSHAAIWQALSAFDEALPAELALTLAVAYNRTIDQQPLMLVNAIYYGPEAHAQELLGPFTTLASLATRTVTVPWNALLNTTFFGLAAQEGGACTKNQGVNIYSIGLNRTEVPAFETYMEQLLQFYRQHPTYDGRFLVQRYPTQAVLATPDGETAYPHREIKMHINLEGWYTDPALEDPVNAFMRQSRRHFQQASGFDHAAVYVNYAHGDEGADVWYTPSKLDNLTRLKQDWDPEGRFSWSNPVPLEDGVEL</sequence>
<dbReference type="Gene3D" id="3.40.462.20">
    <property type="match status" value="1"/>
</dbReference>
<accession>A0A319DP47</accession>
<dbReference type="VEuPathDB" id="FungiDB:BO71DRAFT_459863"/>
<dbReference type="InterPro" id="IPR016169">
    <property type="entry name" value="FAD-bd_PCMH_sub2"/>
</dbReference>
<dbReference type="PANTHER" id="PTHR42973">
    <property type="entry name" value="BINDING OXIDOREDUCTASE, PUTATIVE (AFU_ORTHOLOGUE AFUA_1G17690)-RELATED"/>
    <property type="match status" value="1"/>
</dbReference>
<keyword evidence="3 6" id="KW-0732">Signal</keyword>
<feature type="domain" description="FAD-binding PCMH-type" evidence="7">
    <location>
        <begin position="54"/>
        <end position="228"/>
    </location>
</feature>
<evidence type="ECO:0000256" key="4">
    <source>
        <dbReference type="ARBA" id="ARBA00022827"/>
    </source>
</evidence>
<dbReference type="InterPro" id="IPR050416">
    <property type="entry name" value="FAD-linked_Oxidoreductase"/>
</dbReference>
<proteinExistence type="inferred from homology"/>
<dbReference type="InterPro" id="IPR016166">
    <property type="entry name" value="FAD-bd_PCMH"/>
</dbReference>
<organism evidence="8 9">
    <name type="scientific">Aspergillus ellipticus CBS 707.79</name>
    <dbReference type="NCBI Taxonomy" id="1448320"/>
    <lineage>
        <taxon>Eukaryota</taxon>
        <taxon>Fungi</taxon>
        <taxon>Dikarya</taxon>
        <taxon>Ascomycota</taxon>
        <taxon>Pezizomycotina</taxon>
        <taxon>Eurotiomycetes</taxon>
        <taxon>Eurotiomycetidae</taxon>
        <taxon>Eurotiales</taxon>
        <taxon>Aspergillaceae</taxon>
        <taxon>Aspergillus</taxon>
        <taxon>Aspergillus subgen. Circumdati</taxon>
    </lineage>
</organism>
<dbReference type="PANTHER" id="PTHR42973:SF32">
    <property type="entry name" value="FAD-LINKED OXIDOREDUCTASE AFOF"/>
    <property type="match status" value="1"/>
</dbReference>
<evidence type="ECO:0000256" key="2">
    <source>
        <dbReference type="ARBA" id="ARBA00022630"/>
    </source>
</evidence>
<evidence type="ECO:0000256" key="5">
    <source>
        <dbReference type="ARBA" id="ARBA00023002"/>
    </source>
</evidence>
<evidence type="ECO:0000256" key="1">
    <source>
        <dbReference type="ARBA" id="ARBA00005466"/>
    </source>
</evidence>
<evidence type="ECO:0000259" key="7">
    <source>
        <dbReference type="PROSITE" id="PS51387"/>
    </source>
</evidence>
<evidence type="ECO:0000313" key="9">
    <source>
        <dbReference type="Proteomes" id="UP000247810"/>
    </source>
</evidence>
<feature type="chain" id="PRO_5016366917" evidence="6">
    <location>
        <begin position="20"/>
        <end position="494"/>
    </location>
</feature>
<name>A0A319DP47_9EURO</name>
<keyword evidence="4" id="KW-0274">FAD</keyword>
<dbReference type="SUPFAM" id="SSF56176">
    <property type="entry name" value="FAD-binding/transporter-associated domain-like"/>
    <property type="match status" value="1"/>
</dbReference>
<dbReference type="InterPro" id="IPR036318">
    <property type="entry name" value="FAD-bd_PCMH-like_sf"/>
</dbReference>
<dbReference type="GO" id="GO:0016491">
    <property type="term" value="F:oxidoreductase activity"/>
    <property type="evidence" value="ECO:0007669"/>
    <property type="project" value="UniProtKB-KW"/>
</dbReference>
<dbReference type="Pfam" id="PF01565">
    <property type="entry name" value="FAD_binding_4"/>
    <property type="match status" value="1"/>
</dbReference>
<protein>
    <submittedName>
        <fullName evidence="8">FAD binding domain protein</fullName>
    </submittedName>
</protein>
<dbReference type="InterPro" id="IPR012951">
    <property type="entry name" value="BBE"/>
</dbReference>
<feature type="signal peptide" evidence="6">
    <location>
        <begin position="1"/>
        <end position="19"/>
    </location>
</feature>
<keyword evidence="2" id="KW-0285">Flavoprotein</keyword>
<dbReference type="Proteomes" id="UP000247810">
    <property type="component" value="Unassembled WGS sequence"/>
</dbReference>
<comment type="similarity">
    <text evidence="1">Belongs to the oxygen-dependent FAD-linked oxidoreductase family.</text>
</comment>
<evidence type="ECO:0000256" key="3">
    <source>
        <dbReference type="ARBA" id="ARBA00022729"/>
    </source>
</evidence>
<keyword evidence="5" id="KW-0560">Oxidoreductase</keyword>
<gene>
    <name evidence="8" type="ORF">BO71DRAFT_459863</name>
</gene>
<dbReference type="AlphaFoldDB" id="A0A319DP47"/>
<reference evidence="8 9" key="1">
    <citation type="submission" date="2018-02" db="EMBL/GenBank/DDBJ databases">
        <title>The genomes of Aspergillus section Nigri reveals drivers in fungal speciation.</title>
        <authorList>
            <consortium name="DOE Joint Genome Institute"/>
            <person name="Vesth T.C."/>
            <person name="Nybo J."/>
            <person name="Theobald S."/>
            <person name="Brandl J."/>
            <person name="Frisvad J.C."/>
            <person name="Nielsen K.F."/>
            <person name="Lyhne E.K."/>
            <person name="Kogle M.E."/>
            <person name="Kuo A."/>
            <person name="Riley R."/>
            <person name="Clum A."/>
            <person name="Nolan M."/>
            <person name="Lipzen A."/>
            <person name="Salamov A."/>
            <person name="Henrissat B."/>
            <person name="Wiebenga A."/>
            <person name="De vries R.P."/>
            <person name="Grigoriev I.V."/>
            <person name="Mortensen U.H."/>
            <person name="Andersen M.R."/>
            <person name="Baker S.E."/>
        </authorList>
    </citation>
    <scope>NUCLEOTIDE SEQUENCE [LARGE SCALE GENOMIC DNA]</scope>
    <source>
        <strain evidence="8 9">CBS 707.79</strain>
    </source>
</reference>
<keyword evidence="9" id="KW-1185">Reference proteome</keyword>
<dbReference type="STRING" id="1448320.A0A319DP47"/>
<evidence type="ECO:0000256" key="6">
    <source>
        <dbReference type="SAM" id="SignalP"/>
    </source>
</evidence>
<evidence type="ECO:0000313" key="8">
    <source>
        <dbReference type="EMBL" id="PYH98414.1"/>
    </source>
</evidence>
<dbReference type="OrthoDB" id="415825at2759"/>